<sequence length="78" mass="8351">MFNMMTKGYVAASLRIESFLKNQRGITAIEYALIGVAMASLLAVVLGTGDGSGFLYELKQTFLKISQSIKAVTVGSTK</sequence>
<name>A0AAJ4W8A8_9GAMM</name>
<keyword evidence="1" id="KW-1133">Transmembrane helix</keyword>
<evidence type="ECO:0000313" key="2">
    <source>
        <dbReference type="EMBL" id="SFC13872.1"/>
    </source>
</evidence>
<dbReference type="EMBL" id="FOLW01000001">
    <property type="protein sequence ID" value="SFC13872.1"/>
    <property type="molecule type" value="Genomic_DNA"/>
</dbReference>
<dbReference type="AlphaFoldDB" id="A0AAJ4W8A8"/>
<feature type="transmembrane region" description="Helical" evidence="1">
    <location>
        <begin position="28"/>
        <end position="49"/>
    </location>
</feature>
<proteinExistence type="predicted"/>
<protein>
    <submittedName>
        <fullName evidence="2">Pilus assembly protein Flp/PilA</fullName>
    </submittedName>
</protein>
<evidence type="ECO:0000313" key="3">
    <source>
        <dbReference type="Proteomes" id="UP000226420"/>
    </source>
</evidence>
<dbReference type="InterPro" id="IPR007047">
    <property type="entry name" value="Flp_Fap"/>
</dbReference>
<dbReference type="Proteomes" id="UP000226420">
    <property type="component" value="Unassembled WGS sequence"/>
</dbReference>
<keyword evidence="1" id="KW-0472">Membrane</keyword>
<reference evidence="2 3" key="1">
    <citation type="submission" date="2016-10" db="EMBL/GenBank/DDBJ databases">
        <authorList>
            <person name="Varghese N."/>
            <person name="Submissions S."/>
        </authorList>
    </citation>
    <scope>NUCLEOTIDE SEQUENCE [LARGE SCALE GENOMIC DNA]</scope>
    <source>
        <strain evidence="2 3">DSM 5563</strain>
    </source>
</reference>
<dbReference type="Pfam" id="PF04964">
    <property type="entry name" value="Flp_Fap"/>
    <property type="match status" value="1"/>
</dbReference>
<keyword evidence="1" id="KW-0812">Transmembrane</keyword>
<organism evidence="2 3">
    <name type="scientific">Pragia fontium DSM 5563 = ATCC 49100</name>
    <dbReference type="NCBI Taxonomy" id="1122977"/>
    <lineage>
        <taxon>Bacteria</taxon>
        <taxon>Pseudomonadati</taxon>
        <taxon>Pseudomonadota</taxon>
        <taxon>Gammaproteobacteria</taxon>
        <taxon>Enterobacterales</taxon>
        <taxon>Budviciaceae</taxon>
        <taxon>Pragia</taxon>
    </lineage>
</organism>
<comment type="caution">
    <text evidence="2">The sequence shown here is derived from an EMBL/GenBank/DDBJ whole genome shotgun (WGS) entry which is preliminary data.</text>
</comment>
<gene>
    <name evidence="2" type="ORF">SAMN02745723_101489</name>
</gene>
<dbReference type="RefSeq" id="WP_083399620.1">
    <property type="nucleotide sequence ID" value="NZ_FOLW01000001.1"/>
</dbReference>
<accession>A0AAJ4W8A8</accession>
<evidence type="ECO:0000256" key="1">
    <source>
        <dbReference type="SAM" id="Phobius"/>
    </source>
</evidence>